<protein>
    <submittedName>
        <fullName evidence="4">Uncharacterized protein</fullName>
    </submittedName>
</protein>
<accession>A0A7C8I0D4</accession>
<evidence type="ECO:0000256" key="3">
    <source>
        <dbReference type="SAM" id="SignalP"/>
    </source>
</evidence>
<keyword evidence="5" id="KW-1185">Reference proteome</keyword>
<evidence type="ECO:0000256" key="1">
    <source>
        <dbReference type="SAM" id="Coils"/>
    </source>
</evidence>
<feature type="signal peptide" evidence="3">
    <location>
        <begin position="1"/>
        <end position="21"/>
    </location>
</feature>
<dbReference type="Proteomes" id="UP000481861">
    <property type="component" value="Unassembled WGS sequence"/>
</dbReference>
<comment type="caution">
    <text evidence="4">The sequence shown here is derived from an EMBL/GenBank/DDBJ whole genome shotgun (WGS) entry which is preliminary data.</text>
</comment>
<dbReference type="EMBL" id="JAADJZ010000032">
    <property type="protein sequence ID" value="KAF2865626.1"/>
    <property type="molecule type" value="Genomic_DNA"/>
</dbReference>
<proteinExistence type="predicted"/>
<organism evidence="4 5">
    <name type="scientific">Massariosphaeria phaeospora</name>
    <dbReference type="NCBI Taxonomy" id="100035"/>
    <lineage>
        <taxon>Eukaryota</taxon>
        <taxon>Fungi</taxon>
        <taxon>Dikarya</taxon>
        <taxon>Ascomycota</taxon>
        <taxon>Pezizomycotina</taxon>
        <taxon>Dothideomycetes</taxon>
        <taxon>Pleosporomycetidae</taxon>
        <taxon>Pleosporales</taxon>
        <taxon>Pleosporales incertae sedis</taxon>
        <taxon>Massariosphaeria</taxon>
    </lineage>
</organism>
<feature type="region of interest" description="Disordered" evidence="2">
    <location>
        <begin position="20"/>
        <end position="39"/>
    </location>
</feature>
<gene>
    <name evidence="4" type="ORF">BDV95DRAFT_612501</name>
</gene>
<feature type="chain" id="PRO_5028873134" evidence="3">
    <location>
        <begin position="22"/>
        <end position="208"/>
    </location>
</feature>
<dbReference type="AlphaFoldDB" id="A0A7C8I0D4"/>
<reference evidence="4 5" key="1">
    <citation type="submission" date="2020-01" db="EMBL/GenBank/DDBJ databases">
        <authorList>
            <consortium name="DOE Joint Genome Institute"/>
            <person name="Haridas S."/>
            <person name="Albert R."/>
            <person name="Binder M."/>
            <person name="Bloem J."/>
            <person name="Labutti K."/>
            <person name="Salamov A."/>
            <person name="Andreopoulos B."/>
            <person name="Baker S.E."/>
            <person name="Barry K."/>
            <person name="Bills G."/>
            <person name="Bluhm B.H."/>
            <person name="Cannon C."/>
            <person name="Castanera R."/>
            <person name="Culley D.E."/>
            <person name="Daum C."/>
            <person name="Ezra D."/>
            <person name="Gonzalez J.B."/>
            <person name="Henrissat B."/>
            <person name="Kuo A."/>
            <person name="Liang C."/>
            <person name="Lipzen A."/>
            <person name="Lutzoni F."/>
            <person name="Magnuson J."/>
            <person name="Mondo S."/>
            <person name="Nolan M."/>
            <person name="Ohm R."/>
            <person name="Pangilinan J."/>
            <person name="Park H.-J.H."/>
            <person name="Ramirez L."/>
            <person name="Alfaro M."/>
            <person name="Sun H."/>
            <person name="Tritt A."/>
            <person name="Yoshinaga Y."/>
            <person name="Zwiers L.-H.L."/>
            <person name="Turgeon B.G."/>
            <person name="Goodwin S.B."/>
            <person name="Spatafora J.W."/>
            <person name="Crous P.W."/>
            <person name="Grigoriev I.V."/>
        </authorList>
    </citation>
    <scope>NUCLEOTIDE SEQUENCE [LARGE SCALE GENOMIC DNA]</scope>
    <source>
        <strain evidence="4 5">CBS 611.86</strain>
    </source>
</reference>
<evidence type="ECO:0000313" key="5">
    <source>
        <dbReference type="Proteomes" id="UP000481861"/>
    </source>
</evidence>
<evidence type="ECO:0000313" key="4">
    <source>
        <dbReference type="EMBL" id="KAF2865626.1"/>
    </source>
</evidence>
<evidence type="ECO:0000256" key="2">
    <source>
        <dbReference type="SAM" id="MobiDB-lite"/>
    </source>
</evidence>
<keyword evidence="3" id="KW-0732">Signal</keyword>
<name>A0A7C8I0D4_9PLEO</name>
<feature type="coiled-coil region" evidence="1">
    <location>
        <begin position="106"/>
        <end position="133"/>
    </location>
</feature>
<sequence>MLVASWILIASLLSLYTRVQRKSHSSSKGNSRTEEEISMRTRVKQLTSQIEEMKAEDLKNQQRIDATTTEPKKWTSMRMRQIEKLNAENLQNQQRMGVRKTESTDKILMRTQIKRLKSQIEQMKAEDLKNQQRINAMNKESKDIEWKLDQLVFIFELEDKTVSTRYPNVVEDVEDRVFRHLYSRVRDVRAMVIHTLLQYDNVAVENMT</sequence>
<keyword evidence="1" id="KW-0175">Coiled coil</keyword>